<accession>A0ABP0R9I2</accession>
<feature type="domain" description="Band 7" evidence="2">
    <location>
        <begin position="608"/>
        <end position="729"/>
    </location>
</feature>
<evidence type="ECO:0000313" key="3">
    <source>
        <dbReference type="EMBL" id="CAK9096265.1"/>
    </source>
</evidence>
<sequence>MAELLRTLVGSGWYPEWTRRCGAHFRELPDPMWKDAAYQEVMGLLVERGLGEVREQRHRGEVQAAFVKGCWAALSKEAKEALKEMGAVTWREESDDTSANRAKAGAGFSLRWDIGVAVATVRPEAHGSDSEENKPEQELVDPEPVQVATPEWATLFHGSAPGDVGTCASLRKTIERVLGQAKDCGVYNFHEKQLKAGKTLLGICRPSVCRGCTKKVKGTLTFSDKGPMLCVQHKGIHGELQAPQGGSLWTCAEALALEALETKRPRVTSKDVRAALQAHGLNLRCSTPQLHSFVIRFNGAGRPQCNKGKLTVGQLENAAGPFMSPHMDAWQSWKVWRLIVLPSSTFDEERVCVMWTCPGMLRRAQALKEKVLKLVVDAKQRVVVNEYGIVTLAFLVSSASPTKTWAGASHTKSVAVHTATQEPFLQALVSSESERNMTQIFTEACNVAEKECGLDLRAQVWQVHKDYAKGIEASRRAVFPHARPCDDYAHMRRASYKVLQQHLPSKARVSGPQTQKPKAKKGETKKATVEEATGAEVSVNRLNAGLLRNGFTGEVNLERVVPLKRRPCVPRFPSYLGERCSEKYASYAEKEFADEAVEDGVQMLGKLRSRDKDGKQIWLDVSVQYRIYPQELPQIYREMTKLYEDVYISELRGALQRVTNEFTIDQAWKDYATVQKKMHDICKEVLTVRHADCWGLQLWGIRLQVEYENQLIRTQVRKQAEETALARQTQTTYRQKTEVILAEYVANLTVIQQKGQADKQRIERDAVSAARSALVTAQGEVPLGAAQHGGWSGEHGMGCRVLCFFFGGGGGLLV</sequence>
<evidence type="ECO:0000259" key="2">
    <source>
        <dbReference type="Pfam" id="PF01145"/>
    </source>
</evidence>
<dbReference type="Pfam" id="PF01145">
    <property type="entry name" value="Band_7"/>
    <property type="match status" value="1"/>
</dbReference>
<comment type="caution">
    <text evidence="3">The sequence shown here is derived from an EMBL/GenBank/DDBJ whole genome shotgun (WGS) entry which is preliminary data.</text>
</comment>
<evidence type="ECO:0000256" key="1">
    <source>
        <dbReference type="SAM" id="MobiDB-lite"/>
    </source>
</evidence>
<reference evidence="3 4" key="1">
    <citation type="submission" date="2024-02" db="EMBL/GenBank/DDBJ databases">
        <authorList>
            <person name="Chen Y."/>
            <person name="Shah S."/>
            <person name="Dougan E. K."/>
            <person name="Thang M."/>
            <person name="Chan C."/>
        </authorList>
    </citation>
    <scope>NUCLEOTIDE SEQUENCE [LARGE SCALE GENOMIC DNA]</scope>
</reference>
<dbReference type="EMBL" id="CAXAMN010025583">
    <property type="protein sequence ID" value="CAK9096265.1"/>
    <property type="molecule type" value="Genomic_DNA"/>
</dbReference>
<proteinExistence type="predicted"/>
<organism evidence="3 4">
    <name type="scientific">Durusdinium trenchii</name>
    <dbReference type="NCBI Taxonomy" id="1381693"/>
    <lineage>
        <taxon>Eukaryota</taxon>
        <taxon>Sar</taxon>
        <taxon>Alveolata</taxon>
        <taxon>Dinophyceae</taxon>
        <taxon>Suessiales</taxon>
        <taxon>Symbiodiniaceae</taxon>
        <taxon>Durusdinium</taxon>
    </lineage>
</organism>
<protein>
    <recommendedName>
        <fullName evidence="2">Band 7 domain-containing protein</fullName>
    </recommendedName>
</protein>
<feature type="region of interest" description="Disordered" evidence="1">
    <location>
        <begin position="503"/>
        <end position="527"/>
    </location>
</feature>
<name>A0ABP0R9I2_9DINO</name>
<gene>
    <name evidence="3" type="ORF">CCMP2556_LOCUS45781</name>
</gene>
<dbReference type="Proteomes" id="UP001642484">
    <property type="component" value="Unassembled WGS sequence"/>
</dbReference>
<keyword evidence="4" id="KW-1185">Reference proteome</keyword>
<evidence type="ECO:0000313" key="4">
    <source>
        <dbReference type="Proteomes" id="UP001642484"/>
    </source>
</evidence>
<dbReference type="InterPro" id="IPR001107">
    <property type="entry name" value="Band_7"/>
</dbReference>